<dbReference type="PANTHER" id="PTHR38440:SF1">
    <property type="entry name" value="UPF0398 PROTEIN SPR0331"/>
    <property type="match status" value="1"/>
</dbReference>
<dbReference type="Pfam" id="PF06908">
    <property type="entry name" value="YpsA"/>
    <property type="match status" value="1"/>
</dbReference>
<dbReference type="Proteomes" id="UP000649151">
    <property type="component" value="Unassembled WGS sequence"/>
</dbReference>
<accession>A0ABR7IT16</accession>
<protein>
    <submittedName>
        <fullName evidence="1">DUF1273 family protein</fullName>
    </submittedName>
</protein>
<dbReference type="Gene3D" id="3.40.50.450">
    <property type="match status" value="1"/>
</dbReference>
<gene>
    <name evidence="1" type="ORF">H8Z77_09035</name>
</gene>
<dbReference type="RefSeq" id="WP_186996811.1">
    <property type="nucleotide sequence ID" value="NZ_JACOQK010000001.1"/>
</dbReference>
<dbReference type="SUPFAM" id="SSF102405">
    <property type="entry name" value="MCP/YpsA-like"/>
    <property type="match status" value="1"/>
</dbReference>
<dbReference type="InterPro" id="IPR010697">
    <property type="entry name" value="YspA"/>
</dbReference>
<organism evidence="1 2">
    <name type="scientific">Clostridium facile</name>
    <dbReference type="NCBI Taxonomy" id="2763035"/>
    <lineage>
        <taxon>Bacteria</taxon>
        <taxon>Bacillati</taxon>
        <taxon>Bacillota</taxon>
        <taxon>Clostridia</taxon>
        <taxon>Eubacteriales</taxon>
        <taxon>Clostridiaceae</taxon>
        <taxon>Clostridium</taxon>
    </lineage>
</organism>
<name>A0ABR7IT16_9CLOT</name>
<evidence type="ECO:0000313" key="2">
    <source>
        <dbReference type="Proteomes" id="UP000649151"/>
    </source>
</evidence>
<comment type="caution">
    <text evidence="1">The sequence shown here is derived from an EMBL/GenBank/DDBJ whole genome shotgun (WGS) entry which is preliminary data.</text>
</comment>
<keyword evidence="2" id="KW-1185">Reference proteome</keyword>
<evidence type="ECO:0000313" key="1">
    <source>
        <dbReference type="EMBL" id="MBC5788159.1"/>
    </source>
</evidence>
<proteinExistence type="predicted"/>
<sequence>MEQIIKCCFTGHRPQKFSFGFNEHDPRCNNLKKVLRERIEYLITQQNVTYFITGMALGVDLFAAEIVLQLKQNYPHIQLECAIPCESQSKRWSKSLQNRYEMILSQCDTQTVLQKYYTSNCMLKRNQYMVDHADIILAIWNGTPGGTEKTIQYAKQQNKRVWLTLFYD</sequence>
<dbReference type="PANTHER" id="PTHR38440">
    <property type="entry name" value="UPF0398 PROTEIN YPSA"/>
    <property type="match status" value="1"/>
</dbReference>
<dbReference type="EMBL" id="JACOQK010000001">
    <property type="protein sequence ID" value="MBC5788159.1"/>
    <property type="molecule type" value="Genomic_DNA"/>
</dbReference>
<reference evidence="1 2" key="1">
    <citation type="submission" date="2020-08" db="EMBL/GenBank/DDBJ databases">
        <title>Genome public.</title>
        <authorList>
            <person name="Liu C."/>
            <person name="Sun Q."/>
        </authorList>
    </citation>
    <scope>NUCLEOTIDE SEQUENCE [LARGE SCALE GENOMIC DNA]</scope>
    <source>
        <strain evidence="1 2">NSJ-27</strain>
    </source>
</reference>